<proteinExistence type="predicted"/>
<dbReference type="EMBL" id="MU274903">
    <property type="protein sequence ID" value="KAI0092776.1"/>
    <property type="molecule type" value="Genomic_DNA"/>
</dbReference>
<organism evidence="1 2">
    <name type="scientific">Irpex rosettiformis</name>
    <dbReference type="NCBI Taxonomy" id="378272"/>
    <lineage>
        <taxon>Eukaryota</taxon>
        <taxon>Fungi</taxon>
        <taxon>Dikarya</taxon>
        <taxon>Basidiomycota</taxon>
        <taxon>Agaricomycotina</taxon>
        <taxon>Agaricomycetes</taxon>
        <taxon>Polyporales</taxon>
        <taxon>Irpicaceae</taxon>
        <taxon>Irpex</taxon>
    </lineage>
</organism>
<keyword evidence="2" id="KW-1185">Reference proteome</keyword>
<gene>
    <name evidence="1" type="ORF">BDY19DRAFT_990462</name>
</gene>
<evidence type="ECO:0000313" key="1">
    <source>
        <dbReference type="EMBL" id="KAI0092776.1"/>
    </source>
</evidence>
<accession>A0ACB8UET5</accession>
<evidence type="ECO:0000313" key="2">
    <source>
        <dbReference type="Proteomes" id="UP001055072"/>
    </source>
</evidence>
<dbReference type="Proteomes" id="UP001055072">
    <property type="component" value="Unassembled WGS sequence"/>
</dbReference>
<comment type="caution">
    <text evidence="1">The sequence shown here is derived from an EMBL/GenBank/DDBJ whole genome shotgun (WGS) entry which is preliminary data.</text>
</comment>
<sequence length="602" mass="64389">MSQTRSTCTASETSRLLDSQKTLRIQSYCVAVEADSDTTSAPPSPTEYTACSKPSRADLAWVLAGLWSAVFLGALDGTIVATLLSPIGSYFNESNRASYIGTSYLLSVCCFTPLYGRLSDILGRKGAMLLALSLFGSGTLLCGLAPSMDALIIARAIAGMGGGGVMTVSSIAVTDLIPLRQRGLYQGMTNILFGLGAGMGGPLGGWANDTLGWWVVNFIISLDGTHETLIHGTGRRSAFLLQMPVLLFSYILVIAKVNVKLPDEIANEPVRAKLQRIDGFGSLTLVGTVGCLLLGLSLKSTEELPWSSPVVWGLLLASGVWCILFILVESYWAPYPVMPMKLVTQRTPLAVSLSNFFGSMAAFSMIYNVPLYFSAVRLASSTDAGMHLLPHSVAISTGSVIAGWIMRRTGKLYSLTLISCGLTVIAATLVAFWNENSSWIHLWFDIVPQGLGMASVITTTLIAMIASVKREDLAVATGITYLFRTSGQVLGVSLSGALLQAVLTNKLRERITGPDAFKMIESIRHSTTIIPTLSLDLQRAAVNSYSDALRVVFICQAALNLVCFLCCIPIQENPLPGTLEGQDEAYRKRANSAASSSSEDTV</sequence>
<protein>
    <submittedName>
        <fullName evidence="1">MFS general substrate transporter</fullName>
    </submittedName>
</protein>
<reference evidence="1" key="1">
    <citation type="journal article" date="2021" name="Environ. Microbiol.">
        <title>Gene family expansions and transcriptome signatures uncover fungal adaptations to wood decay.</title>
        <authorList>
            <person name="Hage H."/>
            <person name="Miyauchi S."/>
            <person name="Viragh M."/>
            <person name="Drula E."/>
            <person name="Min B."/>
            <person name="Chaduli D."/>
            <person name="Navarro D."/>
            <person name="Favel A."/>
            <person name="Norest M."/>
            <person name="Lesage-Meessen L."/>
            <person name="Balint B."/>
            <person name="Merenyi Z."/>
            <person name="de Eugenio L."/>
            <person name="Morin E."/>
            <person name="Martinez A.T."/>
            <person name="Baldrian P."/>
            <person name="Stursova M."/>
            <person name="Martinez M.J."/>
            <person name="Novotny C."/>
            <person name="Magnuson J.K."/>
            <person name="Spatafora J.W."/>
            <person name="Maurice S."/>
            <person name="Pangilinan J."/>
            <person name="Andreopoulos W."/>
            <person name="LaButti K."/>
            <person name="Hundley H."/>
            <person name="Na H."/>
            <person name="Kuo A."/>
            <person name="Barry K."/>
            <person name="Lipzen A."/>
            <person name="Henrissat B."/>
            <person name="Riley R."/>
            <person name="Ahrendt S."/>
            <person name="Nagy L.G."/>
            <person name="Grigoriev I.V."/>
            <person name="Martin F."/>
            <person name="Rosso M.N."/>
        </authorList>
    </citation>
    <scope>NUCLEOTIDE SEQUENCE</scope>
    <source>
        <strain evidence="1">CBS 384.51</strain>
    </source>
</reference>
<name>A0ACB8UET5_9APHY</name>